<name>A0A1B0BRS2_9MUSC</name>
<sequence>MLQIRPLNEDLQTKANEELNEVPKRIPEELNAFRTWIQQQSHLRANTDDQFLIAFLRGCKYSLEKAKGKFDTYYTLKSKFPTMFTETNVDNERFREVVRMGTFLYLPTPLHDNGPRILLFRNGLPPAEKYKVEDVWAVFHVLQDILMLEDDYAVINGLVMVGDFREFTLAHVLQNTPILIRKWITYNYEAMPMRVKSTHIAFAPKVFDTLYNIGRPMLPLKQQRRLFAHNNKLESLTQHVPLKYLPKEYGGENGTIPEIIDEWDKKLDQYRDYFKKSAEWRTDEKLRIGKIKDYDNMFGSEGSFKKLEHRFKVQGENGSKRNQLFDLFPGFIYKKRFHFFLTMLQLRPLSEDLQKTANEELNEVPKRTAEYLQDFRTWIEQQPHLHANTDDQFLIAFLRGCKYSLEKAKAKIDTYYTLKSKYPAIFNETNVDKQRFREIFRTGAYLYLPIPLHDNGPRILILNGGLHPADKYSMEEVLAVGHVLQDIVMLEDDYALVNGLVMIGDFHAVTLSHVLQMTPILTKKWITYSYEAVPMRIKSNHVFRAPKVFDTLYNLAKPMLPPKQQKRLFVHNNKLESLTQHVPLKYLPKEYGGQNGSIPEIVEEWDKKLDQYRDYFKKSSEWGTDENFSKSVAEANTHHKMFTVKCLSENLQKVAIEELNEIPSRVEEDIENLRNWIRKQSHLNSRTDDQFLLIFLRGCKFSLEKAKSKIDRFYTLKTKHPELFTTQTMDEKTVYEILKLDTFISLPIPLNGDGPRIQYIRFGAYPADKYTFTQVISIYHTSQELAAREDNYSVVNGYIQLLDTSALTYSHVMQITPLIVKKMITFVEDAVPTRLRAIHCVNTSPVYDKLFNMIKHVLPERFQQRLHVHSTLNSLLEHIPQEYLPRELSGRNGSLEELQHQGYKRFLDYQDYLKDDLNYRNNESLRTHALLDYDELFGVDGTFRKLDID</sequence>
<evidence type="ECO:0000313" key="2">
    <source>
        <dbReference type="EnsemblMetazoa" id="GPPI038530-PA"/>
    </source>
</evidence>
<dbReference type="VEuPathDB" id="VectorBase:GPPI038530"/>
<dbReference type="Gene3D" id="1.20.5.1200">
    <property type="entry name" value="Alpha-tocopherol transfer"/>
    <property type="match status" value="3"/>
</dbReference>
<dbReference type="Proteomes" id="UP000092460">
    <property type="component" value="Unassembled WGS sequence"/>
</dbReference>
<dbReference type="PROSITE" id="PS50191">
    <property type="entry name" value="CRAL_TRIO"/>
    <property type="match status" value="3"/>
</dbReference>
<dbReference type="EMBL" id="JXJN01019264">
    <property type="status" value="NOT_ANNOTATED_CDS"/>
    <property type="molecule type" value="Genomic_DNA"/>
</dbReference>
<dbReference type="SMART" id="SM01100">
    <property type="entry name" value="CRAL_TRIO_N"/>
    <property type="match status" value="3"/>
</dbReference>
<reference evidence="3" key="1">
    <citation type="submission" date="2015-01" db="EMBL/GenBank/DDBJ databases">
        <authorList>
            <person name="Aksoy S."/>
            <person name="Warren W."/>
            <person name="Wilson R.K."/>
        </authorList>
    </citation>
    <scope>NUCLEOTIDE SEQUENCE [LARGE SCALE GENOMIC DNA]</scope>
    <source>
        <strain evidence="3">IAEA</strain>
    </source>
</reference>
<feature type="domain" description="CRAL-TRIO" evidence="1">
    <location>
        <begin position="433"/>
        <end position="599"/>
    </location>
</feature>
<dbReference type="EMBL" id="JXJN01019262">
    <property type="status" value="NOT_ANNOTATED_CDS"/>
    <property type="molecule type" value="Genomic_DNA"/>
</dbReference>
<dbReference type="EMBL" id="JXJN01019263">
    <property type="status" value="NOT_ANNOTATED_CDS"/>
    <property type="molecule type" value="Genomic_DNA"/>
</dbReference>
<dbReference type="EnsemblMetazoa" id="GPPI038530-RA">
    <property type="protein sequence ID" value="GPPI038530-PA"/>
    <property type="gene ID" value="GPPI038530"/>
</dbReference>
<dbReference type="GO" id="GO:1902936">
    <property type="term" value="F:phosphatidylinositol bisphosphate binding"/>
    <property type="evidence" value="ECO:0007669"/>
    <property type="project" value="TreeGrafter"/>
</dbReference>
<feature type="domain" description="CRAL-TRIO" evidence="1">
    <location>
        <begin position="731"/>
        <end position="896"/>
    </location>
</feature>
<accession>A0A1B0BRS2</accession>
<dbReference type="InterPro" id="IPR011074">
    <property type="entry name" value="CRAL/TRIO_N_dom"/>
</dbReference>
<organism evidence="2 3">
    <name type="scientific">Glossina palpalis gambiensis</name>
    <dbReference type="NCBI Taxonomy" id="67801"/>
    <lineage>
        <taxon>Eukaryota</taxon>
        <taxon>Metazoa</taxon>
        <taxon>Ecdysozoa</taxon>
        <taxon>Arthropoda</taxon>
        <taxon>Hexapoda</taxon>
        <taxon>Insecta</taxon>
        <taxon>Pterygota</taxon>
        <taxon>Neoptera</taxon>
        <taxon>Endopterygota</taxon>
        <taxon>Diptera</taxon>
        <taxon>Brachycera</taxon>
        <taxon>Muscomorpha</taxon>
        <taxon>Hippoboscoidea</taxon>
        <taxon>Glossinidae</taxon>
        <taxon>Glossina</taxon>
    </lineage>
</organism>
<protein>
    <recommendedName>
        <fullName evidence="1">CRAL-TRIO domain-containing protein</fullName>
    </recommendedName>
</protein>
<dbReference type="PANTHER" id="PTHR10174">
    <property type="entry name" value="ALPHA-TOCOPHEROL TRANSFER PROTEIN-RELATED"/>
    <property type="match status" value="1"/>
</dbReference>
<dbReference type="SUPFAM" id="SSF46938">
    <property type="entry name" value="CRAL/TRIO N-terminal domain"/>
    <property type="match status" value="3"/>
</dbReference>
<dbReference type="PANTHER" id="PTHR10174:SF216">
    <property type="entry name" value="CRAL-TRIO DOMAIN-CONTAINING PROTEIN-RELATED"/>
    <property type="match status" value="1"/>
</dbReference>
<dbReference type="Gene3D" id="1.10.8.20">
    <property type="entry name" value="N-terminal domain of phosphatidylinositol transfer protein sec14p"/>
    <property type="match status" value="3"/>
</dbReference>
<dbReference type="InterPro" id="IPR001251">
    <property type="entry name" value="CRAL-TRIO_dom"/>
</dbReference>
<dbReference type="Gene3D" id="3.40.525.10">
    <property type="entry name" value="CRAL-TRIO lipid binding domain"/>
    <property type="match status" value="3"/>
</dbReference>
<dbReference type="GO" id="GO:0016020">
    <property type="term" value="C:membrane"/>
    <property type="evidence" value="ECO:0007669"/>
    <property type="project" value="TreeGrafter"/>
</dbReference>
<proteinExistence type="predicted"/>
<evidence type="ECO:0000259" key="1">
    <source>
        <dbReference type="PROSITE" id="PS50191"/>
    </source>
</evidence>
<dbReference type="Pfam" id="PF00650">
    <property type="entry name" value="CRAL_TRIO"/>
    <property type="match status" value="3"/>
</dbReference>
<keyword evidence="3" id="KW-1185">Reference proteome</keyword>
<feature type="domain" description="CRAL-TRIO" evidence="1">
    <location>
        <begin position="90"/>
        <end position="257"/>
    </location>
</feature>
<evidence type="ECO:0000313" key="3">
    <source>
        <dbReference type="Proteomes" id="UP000092460"/>
    </source>
</evidence>
<dbReference type="InterPro" id="IPR036865">
    <property type="entry name" value="CRAL-TRIO_dom_sf"/>
</dbReference>
<dbReference type="AlphaFoldDB" id="A0A1B0BRS2"/>
<dbReference type="SMART" id="SM00516">
    <property type="entry name" value="SEC14"/>
    <property type="match status" value="3"/>
</dbReference>
<dbReference type="PRINTS" id="PR00180">
    <property type="entry name" value="CRETINALDHBP"/>
</dbReference>
<reference evidence="2" key="2">
    <citation type="submission" date="2020-05" db="UniProtKB">
        <authorList>
            <consortium name="EnsemblMetazoa"/>
        </authorList>
    </citation>
    <scope>IDENTIFICATION</scope>
    <source>
        <strain evidence="2">IAEA</strain>
    </source>
</reference>
<dbReference type="CDD" id="cd00170">
    <property type="entry name" value="SEC14"/>
    <property type="match status" value="3"/>
</dbReference>
<dbReference type="InterPro" id="IPR036273">
    <property type="entry name" value="CRAL/TRIO_N_dom_sf"/>
</dbReference>
<dbReference type="EMBL" id="JXJN01019260">
    <property type="status" value="NOT_ANNOTATED_CDS"/>
    <property type="molecule type" value="Genomic_DNA"/>
</dbReference>
<dbReference type="EMBL" id="JXJN01019261">
    <property type="status" value="NOT_ANNOTATED_CDS"/>
    <property type="molecule type" value="Genomic_DNA"/>
</dbReference>
<dbReference type="STRING" id="67801.A0A1B0BRS2"/>
<dbReference type="SUPFAM" id="SSF52087">
    <property type="entry name" value="CRAL/TRIO domain"/>
    <property type="match status" value="3"/>
</dbReference>